<gene>
    <name evidence="1" type="ORF">DGAL_LOCUS2017</name>
</gene>
<sequence length="118" mass="13909">MEIIQDGPRKDLKTTNHTLEARKNTTVDTFLQDTTFSIQKSRKVFLHTNILPSLFNIPHGRFAILRKAGTRTVQQFCIHTHTHTYREVRFSPSFGVPFLVRFKQHQIFGVNEFRFYVD</sequence>
<dbReference type="EMBL" id="CAKKLH010000025">
    <property type="protein sequence ID" value="CAH0099859.1"/>
    <property type="molecule type" value="Genomic_DNA"/>
</dbReference>
<reference evidence="1" key="1">
    <citation type="submission" date="2021-11" db="EMBL/GenBank/DDBJ databases">
        <authorList>
            <person name="Schell T."/>
        </authorList>
    </citation>
    <scope>NUCLEOTIDE SEQUENCE</scope>
    <source>
        <strain evidence="1">M5</strain>
    </source>
</reference>
<comment type="caution">
    <text evidence="1">The sequence shown here is derived from an EMBL/GenBank/DDBJ whole genome shotgun (WGS) entry which is preliminary data.</text>
</comment>
<dbReference type="AlphaFoldDB" id="A0A8J2RC80"/>
<name>A0A8J2RC80_9CRUS</name>
<dbReference type="Proteomes" id="UP000789390">
    <property type="component" value="Unassembled WGS sequence"/>
</dbReference>
<protein>
    <submittedName>
        <fullName evidence="1">Uncharacterized protein</fullName>
    </submittedName>
</protein>
<proteinExistence type="predicted"/>
<accession>A0A8J2RC80</accession>
<organism evidence="1 2">
    <name type="scientific">Daphnia galeata</name>
    <dbReference type="NCBI Taxonomy" id="27404"/>
    <lineage>
        <taxon>Eukaryota</taxon>
        <taxon>Metazoa</taxon>
        <taxon>Ecdysozoa</taxon>
        <taxon>Arthropoda</taxon>
        <taxon>Crustacea</taxon>
        <taxon>Branchiopoda</taxon>
        <taxon>Diplostraca</taxon>
        <taxon>Cladocera</taxon>
        <taxon>Anomopoda</taxon>
        <taxon>Daphniidae</taxon>
        <taxon>Daphnia</taxon>
    </lineage>
</organism>
<evidence type="ECO:0000313" key="2">
    <source>
        <dbReference type="Proteomes" id="UP000789390"/>
    </source>
</evidence>
<evidence type="ECO:0000313" key="1">
    <source>
        <dbReference type="EMBL" id="CAH0099859.1"/>
    </source>
</evidence>
<keyword evidence="2" id="KW-1185">Reference proteome</keyword>